<organism evidence="1 2">
    <name type="scientific">Enterococcus termitis</name>
    <dbReference type="NCBI Taxonomy" id="332950"/>
    <lineage>
        <taxon>Bacteria</taxon>
        <taxon>Bacillati</taxon>
        <taxon>Bacillota</taxon>
        <taxon>Bacilli</taxon>
        <taxon>Lactobacillales</taxon>
        <taxon>Enterococcaceae</taxon>
        <taxon>Enterococcus</taxon>
    </lineage>
</organism>
<gene>
    <name evidence="1" type="ORF">BCR25_01010</name>
</gene>
<dbReference type="SUPFAM" id="SSF52058">
    <property type="entry name" value="L domain-like"/>
    <property type="match status" value="1"/>
</dbReference>
<comment type="caution">
    <text evidence="1">The sequence shown here is derived from an EMBL/GenBank/DDBJ whole genome shotgun (WGS) entry which is preliminary data.</text>
</comment>
<dbReference type="Gene3D" id="3.80.10.10">
    <property type="entry name" value="Ribonuclease Inhibitor"/>
    <property type="match status" value="1"/>
</dbReference>
<dbReference type="Proteomes" id="UP000095094">
    <property type="component" value="Unassembled WGS sequence"/>
</dbReference>
<dbReference type="OrthoDB" id="2186443at2"/>
<protein>
    <submittedName>
        <fullName evidence="1">Uncharacterized protein</fullName>
    </submittedName>
</protein>
<dbReference type="EMBL" id="MIJY01000001">
    <property type="protein sequence ID" value="OEG20429.1"/>
    <property type="molecule type" value="Genomic_DNA"/>
</dbReference>
<dbReference type="RefSeq" id="WP_069661739.1">
    <property type="nucleotide sequence ID" value="NZ_JBHUJJ010000001.1"/>
</dbReference>
<evidence type="ECO:0000313" key="2">
    <source>
        <dbReference type="Proteomes" id="UP000095094"/>
    </source>
</evidence>
<dbReference type="InterPro" id="IPR032675">
    <property type="entry name" value="LRR_dom_sf"/>
</dbReference>
<evidence type="ECO:0000313" key="1">
    <source>
        <dbReference type="EMBL" id="OEG20429.1"/>
    </source>
</evidence>
<dbReference type="AlphaFoldDB" id="A0A1E5H654"/>
<accession>A0A1E5H654</accession>
<sequence>MKKLSVGLGILMLLVGIGGAGQKGFAREDVVYLSDEGLRNSIIEQLETPVENQLPTIQQMAELTSLSGAWNGSIEGAQYAVNATSMQVSGNGIIDFRAIAGMKSLKNYYAYSSLIQGSEEKVLDISPFGELRNLETLYFGYANIQDFSRLSELSHLKSIEAYGGYNVKLPTVYVDKATGKFIMEHPVKYSKQFNGERTVEGYTDKSDVTIRPVIEGQAVVIDNLKEEVATVYLTFEASSKEPNSAFFASFSCEVPVVWY</sequence>
<reference evidence="2" key="1">
    <citation type="submission" date="2016-09" db="EMBL/GenBank/DDBJ databases">
        <authorList>
            <person name="Gulvik C.A."/>
        </authorList>
    </citation>
    <scope>NUCLEOTIDE SEQUENCE [LARGE SCALE GENOMIC DNA]</scope>
    <source>
        <strain evidence="2">LMG 8895</strain>
    </source>
</reference>
<keyword evidence="2" id="KW-1185">Reference proteome</keyword>
<name>A0A1E5H654_9ENTE</name>
<proteinExistence type="predicted"/>